<evidence type="ECO:0000259" key="8">
    <source>
        <dbReference type="Pfam" id="PF01416"/>
    </source>
</evidence>
<dbReference type="Gene3D" id="3.30.70.660">
    <property type="entry name" value="Pseudouridine synthase I, catalytic domain, C-terminal subdomain"/>
    <property type="match status" value="1"/>
</dbReference>
<dbReference type="GO" id="GO:0031119">
    <property type="term" value="P:tRNA pseudouridine synthesis"/>
    <property type="evidence" value="ECO:0007669"/>
    <property type="project" value="UniProtKB-UniRule"/>
</dbReference>
<sequence length="253" mass="28987">MNTQRYFIELSYNGTDYHGWQVQPNAITVQECLDKALSTYFRQPIITLGCGRTDAGVHATQFYAHFDIHQEGEVKPSTIGRSVTSINSLLPYQISVKRIFEVENSAHARFDATERAYNYHIHFHKDPFKLDRSWLYKGELDVEAMNKAAAILLMHTDFSCFSKSNTQTFTNNCKITEAHFQITEQSLLFTIRADRFLRNMVRAIVGTLVRVGKNEIDLEQFKKIIESKNRSNAGQSVPACGLYLVSVIYPFVK</sequence>
<dbReference type="Pfam" id="PF01416">
    <property type="entry name" value="PseudoU_synth_1"/>
    <property type="match status" value="1"/>
</dbReference>
<dbReference type="InterPro" id="IPR001406">
    <property type="entry name" value="PsdUridine_synth_TruA"/>
</dbReference>
<evidence type="ECO:0000313" key="10">
    <source>
        <dbReference type="Proteomes" id="UP000223749"/>
    </source>
</evidence>
<dbReference type="Proteomes" id="UP000223749">
    <property type="component" value="Chromosome"/>
</dbReference>
<dbReference type="CDD" id="cd02570">
    <property type="entry name" value="PseudoU_synth_EcTruA"/>
    <property type="match status" value="1"/>
</dbReference>
<evidence type="ECO:0000256" key="6">
    <source>
        <dbReference type="PIRSR" id="PIRSR001430-2"/>
    </source>
</evidence>
<feature type="active site" description="Nucleophile" evidence="4 5">
    <location>
        <position position="54"/>
    </location>
</feature>
<feature type="domain" description="Pseudouridine synthase I TruA alpha/beta" evidence="8">
    <location>
        <begin position="155"/>
        <end position="250"/>
    </location>
</feature>
<accession>A0A2D1UB81</accession>
<keyword evidence="10" id="KW-1185">Reference proteome</keyword>
<evidence type="ECO:0000313" key="9">
    <source>
        <dbReference type="EMBL" id="ATP58866.1"/>
    </source>
</evidence>
<evidence type="ECO:0000256" key="3">
    <source>
        <dbReference type="ARBA" id="ARBA00023235"/>
    </source>
</evidence>
<reference evidence="9 10" key="1">
    <citation type="submission" date="2017-10" db="EMBL/GenBank/DDBJ databases">
        <title>Whole genome of Pedobacter ginsengisoli T01R-27 isolated from tomato rhizosphere.</title>
        <authorList>
            <person name="Weon H.-Y."/>
            <person name="Lee S.A."/>
            <person name="Sang M.K."/>
            <person name="Song J."/>
        </authorList>
    </citation>
    <scope>NUCLEOTIDE SEQUENCE [LARGE SCALE GENOMIC DNA]</scope>
    <source>
        <strain evidence="9 10">T01R-27</strain>
    </source>
</reference>
<dbReference type="InterPro" id="IPR020094">
    <property type="entry name" value="TruA/RsuA/RluB/E/F_N"/>
</dbReference>
<keyword evidence="2 4" id="KW-0819">tRNA processing</keyword>
<dbReference type="GO" id="GO:0160147">
    <property type="term" value="F:tRNA pseudouridine(38-40) synthase activity"/>
    <property type="evidence" value="ECO:0007669"/>
    <property type="project" value="UniProtKB-EC"/>
</dbReference>
<comment type="similarity">
    <text evidence="1 4 7">Belongs to the tRNA pseudouridine synthase TruA family.</text>
</comment>
<proteinExistence type="inferred from homology"/>
<dbReference type="SUPFAM" id="SSF55120">
    <property type="entry name" value="Pseudouridine synthase"/>
    <property type="match status" value="1"/>
</dbReference>
<keyword evidence="3 4" id="KW-0413">Isomerase</keyword>
<dbReference type="PIRSF" id="PIRSF001430">
    <property type="entry name" value="tRNA_psdUrid_synth"/>
    <property type="match status" value="1"/>
</dbReference>
<evidence type="ECO:0000256" key="5">
    <source>
        <dbReference type="PIRSR" id="PIRSR001430-1"/>
    </source>
</evidence>
<dbReference type="OrthoDB" id="9811823at2"/>
<evidence type="ECO:0000256" key="1">
    <source>
        <dbReference type="ARBA" id="ARBA00009375"/>
    </source>
</evidence>
<feature type="binding site" evidence="4 6">
    <location>
        <position position="117"/>
    </location>
    <ligand>
        <name>substrate</name>
    </ligand>
</feature>
<name>A0A2D1UB81_9SPHI</name>
<evidence type="ECO:0000256" key="7">
    <source>
        <dbReference type="RuleBase" id="RU003792"/>
    </source>
</evidence>
<comment type="function">
    <text evidence="4">Formation of pseudouridine at positions 38, 39 and 40 in the anticodon stem and loop of transfer RNAs.</text>
</comment>
<dbReference type="HAMAP" id="MF_00171">
    <property type="entry name" value="TruA"/>
    <property type="match status" value="1"/>
</dbReference>
<dbReference type="Gene3D" id="3.30.70.580">
    <property type="entry name" value="Pseudouridine synthase I, catalytic domain, N-terminal subdomain"/>
    <property type="match status" value="1"/>
</dbReference>
<evidence type="ECO:0000256" key="4">
    <source>
        <dbReference type="HAMAP-Rule" id="MF_00171"/>
    </source>
</evidence>
<dbReference type="GO" id="GO:0003723">
    <property type="term" value="F:RNA binding"/>
    <property type="evidence" value="ECO:0007669"/>
    <property type="project" value="InterPro"/>
</dbReference>
<evidence type="ECO:0000256" key="2">
    <source>
        <dbReference type="ARBA" id="ARBA00022694"/>
    </source>
</evidence>
<comment type="subunit">
    <text evidence="4">Homodimer.</text>
</comment>
<dbReference type="EMBL" id="CP024091">
    <property type="protein sequence ID" value="ATP58866.1"/>
    <property type="molecule type" value="Genomic_DNA"/>
</dbReference>
<dbReference type="InterPro" id="IPR020097">
    <property type="entry name" value="PsdUridine_synth_TruA_a/b_dom"/>
</dbReference>
<protein>
    <recommendedName>
        <fullName evidence="4">tRNA pseudouridine synthase A</fullName>
        <ecNumber evidence="4">5.4.99.12</ecNumber>
    </recommendedName>
    <alternativeName>
        <fullName evidence="4">tRNA pseudouridine(38-40) synthase</fullName>
    </alternativeName>
    <alternativeName>
        <fullName evidence="4">tRNA pseudouridylate synthase I</fullName>
    </alternativeName>
    <alternativeName>
        <fullName evidence="4">tRNA-uridine isomerase I</fullName>
    </alternativeName>
</protein>
<dbReference type="PANTHER" id="PTHR11142:SF0">
    <property type="entry name" value="TRNA PSEUDOURIDINE SYNTHASE-LIKE 1"/>
    <property type="match status" value="1"/>
</dbReference>
<dbReference type="EC" id="5.4.99.12" evidence="4"/>
<gene>
    <name evidence="4" type="primary">truA</name>
    <name evidence="9" type="ORF">CPT03_21535</name>
</gene>
<dbReference type="InterPro" id="IPR020103">
    <property type="entry name" value="PsdUridine_synth_cat_dom_sf"/>
</dbReference>
<dbReference type="RefSeq" id="WP_099440746.1">
    <property type="nucleotide sequence ID" value="NZ_CP024091.1"/>
</dbReference>
<dbReference type="InterPro" id="IPR020095">
    <property type="entry name" value="PsdUridine_synth_TruA_C"/>
</dbReference>
<comment type="catalytic activity">
    <reaction evidence="4 7">
        <text>uridine(38/39/40) in tRNA = pseudouridine(38/39/40) in tRNA</text>
        <dbReference type="Rhea" id="RHEA:22376"/>
        <dbReference type="Rhea" id="RHEA-COMP:10085"/>
        <dbReference type="Rhea" id="RHEA-COMP:10087"/>
        <dbReference type="ChEBI" id="CHEBI:65314"/>
        <dbReference type="ChEBI" id="CHEBI:65315"/>
        <dbReference type="EC" id="5.4.99.12"/>
    </reaction>
</comment>
<dbReference type="AlphaFoldDB" id="A0A2D1UB81"/>
<dbReference type="KEGG" id="pgs:CPT03_21535"/>
<dbReference type="NCBIfam" id="TIGR00071">
    <property type="entry name" value="hisT_truA"/>
    <property type="match status" value="1"/>
</dbReference>
<dbReference type="PANTHER" id="PTHR11142">
    <property type="entry name" value="PSEUDOURIDYLATE SYNTHASE"/>
    <property type="match status" value="1"/>
</dbReference>
<organism evidence="9 10">
    <name type="scientific">Pedobacter ginsengisoli</name>
    <dbReference type="NCBI Taxonomy" id="363852"/>
    <lineage>
        <taxon>Bacteria</taxon>
        <taxon>Pseudomonadati</taxon>
        <taxon>Bacteroidota</taxon>
        <taxon>Sphingobacteriia</taxon>
        <taxon>Sphingobacteriales</taxon>
        <taxon>Sphingobacteriaceae</taxon>
        <taxon>Pedobacter</taxon>
    </lineage>
</organism>
<dbReference type="FunFam" id="3.30.70.580:FF:000001">
    <property type="entry name" value="tRNA pseudouridine synthase A"/>
    <property type="match status" value="1"/>
</dbReference>
<comment type="caution">
    <text evidence="4">Lacks conserved residue(s) required for the propagation of feature annotation.</text>
</comment>